<evidence type="ECO:0000259" key="4">
    <source>
        <dbReference type="SMART" id="SM00387"/>
    </source>
</evidence>
<evidence type="ECO:0000313" key="6">
    <source>
        <dbReference type="Proteomes" id="UP001221208"/>
    </source>
</evidence>
<proteinExistence type="predicted"/>
<keyword evidence="6" id="KW-1185">Reference proteome</keyword>
<keyword evidence="2 5" id="KW-0418">Kinase</keyword>
<sequence length="236" mass="24648">MDLVANIVGDGRSRPGPGGHAAALALQEQAREEERCRIARDLHDELGGLLTGIRAYLAVALEQCADGRALSPQYLRDGCALTDAAIDAVRRVVGELRPGALDQLGLWDALAWLARQCAEHGGLACAVDVDPACAAVRLSPARAVAVFRIFQEALANVLRHAGASRVSLDMRRDGAAVMLRLADDGRGVAGPGAGPHWGLLGMAERARGLGAELGVEGMDGRGTVVALRLPLTDDDA</sequence>
<evidence type="ECO:0000313" key="5">
    <source>
        <dbReference type="EMBL" id="MDC8756448.1"/>
    </source>
</evidence>
<feature type="domain" description="Histidine kinase/HSP90-like ATPase" evidence="4">
    <location>
        <begin position="141"/>
        <end position="233"/>
    </location>
</feature>
<gene>
    <name evidence="5" type="ORF">OIK44_02465</name>
</gene>
<protein>
    <submittedName>
        <fullName evidence="5">Sensor histidine kinase</fullName>
    </submittedName>
</protein>
<dbReference type="Pfam" id="PF07730">
    <property type="entry name" value="HisKA_3"/>
    <property type="match status" value="1"/>
</dbReference>
<dbReference type="InterPro" id="IPR050482">
    <property type="entry name" value="Sensor_HK_TwoCompSys"/>
</dbReference>
<dbReference type="Proteomes" id="UP001221208">
    <property type="component" value="Unassembled WGS sequence"/>
</dbReference>
<dbReference type="RefSeq" id="WP_273669080.1">
    <property type="nucleotide sequence ID" value="NZ_JAQQXR010000001.1"/>
</dbReference>
<keyword evidence="3" id="KW-0902">Two-component regulatory system</keyword>
<dbReference type="Gene3D" id="3.30.565.10">
    <property type="entry name" value="Histidine kinase-like ATPase, C-terminal domain"/>
    <property type="match status" value="1"/>
</dbReference>
<organism evidence="5 6">
    <name type="scientific">Janthinobacterium fluminis</name>
    <dbReference type="NCBI Taxonomy" id="2987524"/>
    <lineage>
        <taxon>Bacteria</taxon>
        <taxon>Pseudomonadati</taxon>
        <taxon>Pseudomonadota</taxon>
        <taxon>Betaproteobacteria</taxon>
        <taxon>Burkholderiales</taxon>
        <taxon>Oxalobacteraceae</taxon>
        <taxon>Janthinobacterium</taxon>
    </lineage>
</organism>
<dbReference type="CDD" id="cd16917">
    <property type="entry name" value="HATPase_UhpB-NarQ-NarX-like"/>
    <property type="match status" value="1"/>
</dbReference>
<dbReference type="InterPro" id="IPR003594">
    <property type="entry name" value="HATPase_dom"/>
</dbReference>
<comment type="caution">
    <text evidence="5">The sequence shown here is derived from an EMBL/GenBank/DDBJ whole genome shotgun (WGS) entry which is preliminary data.</text>
</comment>
<dbReference type="PANTHER" id="PTHR24421">
    <property type="entry name" value="NITRATE/NITRITE SENSOR PROTEIN NARX-RELATED"/>
    <property type="match status" value="1"/>
</dbReference>
<dbReference type="SMART" id="SM00387">
    <property type="entry name" value="HATPase_c"/>
    <property type="match status" value="1"/>
</dbReference>
<evidence type="ECO:0000256" key="1">
    <source>
        <dbReference type="ARBA" id="ARBA00022679"/>
    </source>
</evidence>
<dbReference type="InterPro" id="IPR036890">
    <property type="entry name" value="HATPase_C_sf"/>
</dbReference>
<keyword evidence="1" id="KW-0808">Transferase</keyword>
<dbReference type="InterPro" id="IPR011712">
    <property type="entry name" value="Sig_transdc_His_kin_sub3_dim/P"/>
</dbReference>
<dbReference type="Pfam" id="PF02518">
    <property type="entry name" value="HATPase_c"/>
    <property type="match status" value="1"/>
</dbReference>
<accession>A0ABT5JWB8</accession>
<dbReference type="Gene3D" id="1.20.5.1930">
    <property type="match status" value="1"/>
</dbReference>
<dbReference type="SUPFAM" id="SSF55874">
    <property type="entry name" value="ATPase domain of HSP90 chaperone/DNA topoisomerase II/histidine kinase"/>
    <property type="match status" value="1"/>
</dbReference>
<name>A0ABT5JWB8_9BURK</name>
<dbReference type="PANTHER" id="PTHR24421:SF59">
    <property type="entry name" value="OXYGEN SENSOR HISTIDINE KINASE NREB"/>
    <property type="match status" value="1"/>
</dbReference>
<dbReference type="GO" id="GO:0016301">
    <property type="term" value="F:kinase activity"/>
    <property type="evidence" value="ECO:0007669"/>
    <property type="project" value="UniProtKB-KW"/>
</dbReference>
<evidence type="ECO:0000256" key="2">
    <source>
        <dbReference type="ARBA" id="ARBA00022777"/>
    </source>
</evidence>
<evidence type="ECO:0000256" key="3">
    <source>
        <dbReference type="ARBA" id="ARBA00023012"/>
    </source>
</evidence>
<reference evidence="5 6" key="1">
    <citation type="submission" date="2022-10" db="EMBL/GenBank/DDBJ databases">
        <title>Janthinobacterium sp. hw3 Genome sequencing.</title>
        <authorList>
            <person name="Park S."/>
        </authorList>
    </citation>
    <scope>NUCLEOTIDE SEQUENCE [LARGE SCALE GENOMIC DNA]</scope>
    <source>
        <strain evidence="6">hw3</strain>
    </source>
</reference>
<dbReference type="EMBL" id="JAQQXR010000001">
    <property type="protein sequence ID" value="MDC8756448.1"/>
    <property type="molecule type" value="Genomic_DNA"/>
</dbReference>